<proteinExistence type="predicted"/>
<organism evidence="1 2">
    <name type="scientific">Pseudomonas chlororaphis</name>
    <dbReference type="NCBI Taxonomy" id="587753"/>
    <lineage>
        <taxon>Bacteria</taxon>
        <taxon>Pseudomonadati</taxon>
        <taxon>Pseudomonadota</taxon>
        <taxon>Gammaproteobacteria</taxon>
        <taxon>Pseudomonadales</taxon>
        <taxon>Pseudomonadaceae</taxon>
        <taxon>Pseudomonas</taxon>
    </lineage>
</organism>
<sequence>MLAIAILQAPPDFSLAADREQARSYRGLCVLTAGHSHHSFLAPAV</sequence>
<protein>
    <submittedName>
        <fullName evidence="1">Uncharacterized protein</fullName>
    </submittedName>
</protein>
<dbReference type="Proteomes" id="UP000268048">
    <property type="component" value="Chromosome"/>
</dbReference>
<reference evidence="1 2" key="1">
    <citation type="submission" date="2018-03" db="EMBL/GenBank/DDBJ databases">
        <title>Diversity of phytobeneficial traits revealed by whole-genome analysis of worldwide-isolated phenazine-producing Pseudomonas spp.</title>
        <authorList>
            <person name="Biessy A."/>
            <person name="Novinscak A."/>
            <person name="Blom J."/>
            <person name="Leger G."/>
            <person name="Thomashow L.S."/>
            <person name="Cazorla F.M."/>
            <person name="Josic D."/>
            <person name="Filion M."/>
        </authorList>
    </citation>
    <scope>NUCLEOTIDE SEQUENCE [LARGE SCALE GENOMIC DNA]</scope>
    <source>
        <strain evidence="1 2">B25</strain>
    </source>
</reference>
<dbReference type="EMBL" id="CP027753">
    <property type="protein sequence ID" value="AZE51785.1"/>
    <property type="molecule type" value="Genomic_DNA"/>
</dbReference>
<gene>
    <name evidence="1" type="ORF">C4K04_6157</name>
</gene>
<accession>A0A3G7TXC0</accession>
<name>A0A3G7TXC0_9PSED</name>
<dbReference type="AlphaFoldDB" id="A0A3G7TXC0"/>
<evidence type="ECO:0000313" key="1">
    <source>
        <dbReference type="EMBL" id="AZE51785.1"/>
    </source>
</evidence>
<evidence type="ECO:0000313" key="2">
    <source>
        <dbReference type="Proteomes" id="UP000268048"/>
    </source>
</evidence>